<dbReference type="SUPFAM" id="SSF53756">
    <property type="entry name" value="UDP-Glycosyltransferase/glycogen phosphorylase"/>
    <property type="match status" value="1"/>
</dbReference>
<dbReference type="InterPro" id="IPR028098">
    <property type="entry name" value="Glyco_trans_4-like_N"/>
</dbReference>
<reference evidence="3" key="1">
    <citation type="submission" date="2016-10" db="EMBL/GenBank/DDBJ databases">
        <authorList>
            <person name="Varghese N."/>
            <person name="Submissions S."/>
        </authorList>
    </citation>
    <scope>NUCLEOTIDE SEQUENCE [LARGE SCALE GENOMIC DNA]</scope>
    <source>
        <strain evidence="3">DSM 24740</strain>
    </source>
</reference>
<keyword evidence="2" id="KW-0808">Transferase</keyword>
<dbReference type="InParanoid" id="A0A1H9DXL3"/>
<dbReference type="Proteomes" id="UP000199021">
    <property type="component" value="Unassembled WGS sequence"/>
</dbReference>
<dbReference type="PANTHER" id="PTHR45947:SF3">
    <property type="entry name" value="SULFOQUINOVOSYL TRANSFERASE SQD2"/>
    <property type="match status" value="1"/>
</dbReference>
<name>A0A1H9DXL3_9BACT</name>
<evidence type="ECO:0000313" key="2">
    <source>
        <dbReference type="EMBL" id="SEQ18072.1"/>
    </source>
</evidence>
<dbReference type="EMBL" id="FOFB01000006">
    <property type="protein sequence ID" value="SEQ18072.1"/>
    <property type="molecule type" value="Genomic_DNA"/>
</dbReference>
<sequence>MKYLRDFGWEPVVFTAKDAAYPVIDESLAKDIPEGVQVLKGDIWEPYELYKRFTNRDKKERVYSGFMTGTEKPSFTQKASVWLRGNFFIPDARAFWRRPSVRMLTDWLANNEVDAIISSGPPHTTHLIAKALKRKTGIPWLADFRDPWTNIDFYDQLMLTSWADRKHRNLEQSVIKEADKMITVSWSWADDFRRLGRKDIEVVTNGFDEADFQQHPVSPDPKFTICHIGSLNQDRNSKPLWEVLAGLTTENPAFREALRLRFIGKTDEITFSQLEELGLSQNVERVEYIPHNEITGALARARVLLLLTNDTPNVMGVVPGKLFEYLAAKRPILAIGTTKGDAARILKETSAGTMCGFEDKQAMKACLLDLFNNFEQGEAPQAGDPEAIRNFSRKGATATIARYLNEIAIKK</sequence>
<protein>
    <submittedName>
        <fullName evidence="2">Glycosyl transferases group 1</fullName>
    </submittedName>
</protein>
<evidence type="ECO:0000313" key="3">
    <source>
        <dbReference type="Proteomes" id="UP000199021"/>
    </source>
</evidence>
<dbReference type="GO" id="GO:0016757">
    <property type="term" value="F:glycosyltransferase activity"/>
    <property type="evidence" value="ECO:0007669"/>
    <property type="project" value="UniProtKB-ARBA"/>
</dbReference>
<organism evidence="2 3">
    <name type="scientific">Neolewinella agarilytica</name>
    <dbReference type="NCBI Taxonomy" id="478744"/>
    <lineage>
        <taxon>Bacteria</taxon>
        <taxon>Pseudomonadati</taxon>
        <taxon>Bacteroidota</taxon>
        <taxon>Saprospiria</taxon>
        <taxon>Saprospirales</taxon>
        <taxon>Lewinellaceae</taxon>
        <taxon>Neolewinella</taxon>
    </lineage>
</organism>
<proteinExistence type="predicted"/>
<dbReference type="Gene3D" id="3.40.50.2000">
    <property type="entry name" value="Glycogen Phosphorylase B"/>
    <property type="match status" value="2"/>
</dbReference>
<gene>
    <name evidence="2" type="ORF">SAMN05444359_106166</name>
</gene>
<dbReference type="InterPro" id="IPR050194">
    <property type="entry name" value="Glycosyltransferase_grp1"/>
</dbReference>
<keyword evidence="3" id="KW-1185">Reference proteome</keyword>
<feature type="domain" description="Glycosyltransferase subfamily 4-like N-terminal" evidence="1">
    <location>
        <begin position="78"/>
        <end position="209"/>
    </location>
</feature>
<dbReference type="AlphaFoldDB" id="A0A1H9DXL3"/>
<dbReference type="Pfam" id="PF13692">
    <property type="entry name" value="Glyco_trans_1_4"/>
    <property type="match status" value="1"/>
</dbReference>
<accession>A0A1H9DXL3</accession>
<dbReference type="STRING" id="478744.SAMN05444359_106166"/>
<evidence type="ECO:0000259" key="1">
    <source>
        <dbReference type="Pfam" id="PF13439"/>
    </source>
</evidence>
<dbReference type="OrthoDB" id="9794575at2"/>
<dbReference type="PANTHER" id="PTHR45947">
    <property type="entry name" value="SULFOQUINOVOSYL TRANSFERASE SQD2"/>
    <property type="match status" value="1"/>
</dbReference>
<dbReference type="Pfam" id="PF13439">
    <property type="entry name" value="Glyco_transf_4"/>
    <property type="match status" value="1"/>
</dbReference>